<reference evidence="1 2" key="1">
    <citation type="submission" date="2024-03" db="EMBL/GenBank/DDBJ databases">
        <title>Human intestinal bacterial collection.</title>
        <authorList>
            <person name="Pauvert C."/>
            <person name="Hitch T.C.A."/>
            <person name="Clavel T."/>
        </authorList>
    </citation>
    <scope>NUCLEOTIDE SEQUENCE [LARGE SCALE GENOMIC DNA]</scope>
    <source>
        <strain evidence="1 2">CLA-SR-H021</strain>
    </source>
</reference>
<gene>
    <name evidence="1" type="ORF">WMQ36_22630</name>
</gene>
<accession>A0ABV1DBL2</accession>
<name>A0ABV1DBL2_9FIRM</name>
<sequence>MEQSNVSYKPRDVLDAPSQIEDKVLKTAAMFFGQELLPYLGVKGRMTAIAPTEQVHLDVRRMEEDFNFIMEDGVLRHLEFESDPITEKDLRRFREYEAFLSLTSGHQVITTVLCSADVRNPKTSLNCGINVYRIELVRIKDDDADRVFNDLEMKMGQGGRLTRSDLFPLLLAPLMSGNMDICGRICRGMDILRMAQVDADKDDIRHMEAVLYALAIKFLNKTDLAKVKEMMGMTLLGQMLMEDGLKKGEMIKLISQVMKKTKKGLSPEETAEVLEEDLTVISRIYNAVKEHPDMDEDGIYRQLHN</sequence>
<organism evidence="1 2">
    <name type="scientific">Enterocloster hominis</name>
    <name type="common">ex Hitch et al. 2024</name>
    <dbReference type="NCBI Taxonomy" id="1917870"/>
    <lineage>
        <taxon>Bacteria</taxon>
        <taxon>Bacillati</taxon>
        <taxon>Bacillota</taxon>
        <taxon>Clostridia</taxon>
        <taxon>Lachnospirales</taxon>
        <taxon>Lachnospiraceae</taxon>
        <taxon>Enterocloster</taxon>
    </lineage>
</organism>
<evidence type="ECO:0000313" key="2">
    <source>
        <dbReference type="Proteomes" id="UP001454086"/>
    </source>
</evidence>
<evidence type="ECO:0000313" key="1">
    <source>
        <dbReference type="EMBL" id="MEQ2427765.1"/>
    </source>
</evidence>
<protein>
    <submittedName>
        <fullName evidence="1">Uncharacterized protein</fullName>
    </submittedName>
</protein>
<dbReference type="EMBL" id="JBBMFM010000125">
    <property type="protein sequence ID" value="MEQ2427765.1"/>
    <property type="molecule type" value="Genomic_DNA"/>
</dbReference>
<dbReference type="RefSeq" id="WP_008725015.1">
    <property type="nucleotide sequence ID" value="NZ_JBBMFM010000125.1"/>
</dbReference>
<comment type="caution">
    <text evidence="1">The sequence shown here is derived from an EMBL/GenBank/DDBJ whole genome shotgun (WGS) entry which is preliminary data.</text>
</comment>
<dbReference type="Proteomes" id="UP001454086">
    <property type="component" value="Unassembled WGS sequence"/>
</dbReference>
<proteinExistence type="predicted"/>
<keyword evidence="2" id="KW-1185">Reference proteome</keyword>